<dbReference type="Pfam" id="PF00646">
    <property type="entry name" value="F-box"/>
    <property type="match status" value="1"/>
</dbReference>
<dbReference type="EMBL" id="JAVFKD010000016">
    <property type="protein sequence ID" value="KAK5987928.1"/>
    <property type="molecule type" value="Genomic_DNA"/>
</dbReference>
<organism evidence="2 3">
    <name type="scientific">Cladobotryum mycophilum</name>
    <dbReference type="NCBI Taxonomy" id="491253"/>
    <lineage>
        <taxon>Eukaryota</taxon>
        <taxon>Fungi</taxon>
        <taxon>Dikarya</taxon>
        <taxon>Ascomycota</taxon>
        <taxon>Pezizomycotina</taxon>
        <taxon>Sordariomycetes</taxon>
        <taxon>Hypocreomycetidae</taxon>
        <taxon>Hypocreales</taxon>
        <taxon>Hypocreaceae</taxon>
        <taxon>Cladobotryum</taxon>
    </lineage>
</organism>
<evidence type="ECO:0000313" key="2">
    <source>
        <dbReference type="EMBL" id="KAK5987928.1"/>
    </source>
</evidence>
<feature type="domain" description="F-box" evidence="1">
    <location>
        <begin position="47"/>
        <end position="85"/>
    </location>
</feature>
<comment type="caution">
    <text evidence="2">The sequence shown here is derived from an EMBL/GenBank/DDBJ whole genome shotgun (WGS) entry which is preliminary data.</text>
</comment>
<dbReference type="InterPro" id="IPR036047">
    <property type="entry name" value="F-box-like_dom_sf"/>
</dbReference>
<proteinExistence type="predicted"/>
<dbReference type="Proteomes" id="UP001338125">
    <property type="component" value="Unassembled WGS sequence"/>
</dbReference>
<name>A0ABR0S738_9HYPO</name>
<sequence length="101" mass="11736">MSFWKVILDRSPWQTIERFGAPVGHPSWIEPPKIPYRPIQVSSREMDRIPAETIMEICKHLGFRSRTCLSRTCHGMRTIVDEVPAYRETRKDAPDILKTLG</sequence>
<reference evidence="2 3" key="1">
    <citation type="submission" date="2024-01" db="EMBL/GenBank/DDBJ databases">
        <title>Complete genome of Cladobotryum mycophilum ATHUM6906.</title>
        <authorList>
            <person name="Christinaki A.C."/>
            <person name="Myridakis A.I."/>
            <person name="Kouvelis V.N."/>
        </authorList>
    </citation>
    <scope>NUCLEOTIDE SEQUENCE [LARGE SCALE GENOMIC DNA]</scope>
    <source>
        <strain evidence="2 3">ATHUM6906</strain>
    </source>
</reference>
<protein>
    <recommendedName>
        <fullName evidence="1">F-box domain-containing protein</fullName>
    </recommendedName>
</protein>
<evidence type="ECO:0000313" key="3">
    <source>
        <dbReference type="Proteomes" id="UP001338125"/>
    </source>
</evidence>
<dbReference type="SUPFAM" id="SSF81383">
    <property type="entry name" value="F-box domain"/>
    <property type="match status" value="1"/>
</dbReference>
<evidence type="ECO:0000259" key="1">
    <source>
        <dbReference type="Pfam" id="PF00646"/>
    </source>
</evidence>
<gene>
    <name evidence="2" type="ORF">PT974_12064</name>
</gene>
<keyword evidence="3" id="KW-1185">Reference proteome</keyword>
<accession>A0ABR0S738</accession>
<dbReference type="InterPro" id="IPR001810">
    <property type="entry name" value="F-box_dom"/>
</dbReference>